<keyword evidence="5" id="KW-0503">Monooxygenase</keyword>
<evidence type="ECO:0000256" key="1">
    <source>
        <dbReference type="ARBA" id="ARBA00001974"/>
    </source>
</evidence>
<feature type="domain" description="FAD-binding" evidence="4">
    <location>
        <begin position="8"/>
        <end position="351"/>
    </location>
</feature>
<dbReference type="Proteomes" id="UP001501591">
    <property type="component" value="Unassembled WGS sequence"/>
</dbReference>
<dbReference type="PANTHER" id="PTHR43004:SF19">
    <property type="entry name" value="BINDING MONOOXYGENASE, PUTATIVE (JCVI)-RELATED"/>
    <property type="match status" value="1"/>
</dbReference>
<dbReference type="PANTHER" id="PTHR43004">
    <property type="entry name" value="TRK SYSTEM POTASSIUM UPTAKE PROTEIN"/>
    <property type="match status" value="1"/>
</dbReference>
<dbReference type="SUPFAM" id="SSF51905">
    <property type="entry name" value="FAD/NAD(P)-binding domain"/>
    <property type="match status" value="1"/>
</dbReference>
<dbReference type="Gene3D" id="3.40.30.120">
    <property type="match status" value="1"/>
</dbReference>
<reference evidence="6" key="1">
    <citation type="journal article" date="2019" name="Int. J. Syst. Evol. Microbiol.">
        <title>The Global Catalogue of Microorganisms (GCM) 10K type strain sequencing project: providing services to taxonomists for standard genome sequencing and annotation.</title>
        <authorList>
            <consortium name="The Broad Institute Genomics Platform"/>
            <consortium name="The Broad Institute Genome Sequencing Center for Infectious Disease"/>
            <person name="Wu L."/>
            <person name="Ma J."/>
        </authorList>
    </citation>
    <scope>NUCLEOTIDE SEQUENCE [LARGE SCALE GENOMIC DNA]</scope>
    <source>
        <strain evidence="6">JCM 17024</strain>
    </source>
</reference>
<dbReference type="Gene3D" id="3.30.9.10">
    <property type="entry name" value="D-Amino Acid Oxidase, subunit A, domain 2"/>
    <property type="match status" value="1"/>
</dbReference>
<dbReference type="Pfam" id="PF01494">
    <property type="entry name" value="FAD_binding_3"/>
    <property type="match status" value="1"/>
</dbReference>
<evidence type="ECO:0000256" key="2">
    <source>
        <dbReference type="ARBA" id="ARBA00022630"/>
    </source>
</evidence>
<keyword evidence="3" id="KW-0274">FAD</keyword>
<keyword evidence="2" id="KW-0285">Flavoprotein</keyword>
<dbReference type="PRINTS" id="PR00420">
    <property type="entry name" value="RNGMNOXGNASE"/>
</dbReference>
<accession>A0ABP7N667</accession>
<dbReference type="EMBL" id="BAABCP010000001">
    <property type="protein sequence ID" value="GAA3936381.1"/>
    <property type="molecule type" value="Genomic_DNA"/>
</dbReference>
<evidence type="ECO:0000313" key="5">
    <source>
        <dbReference type="EMBL" id="GAA3936381.1"/>
    </source>
</evidence>
<evidence type="ECO:0000313" key="6">
    <source>
        <dbReference type="Proteomes" id="UP001501591"/>
    </source>
</evidence>
<dbReference type="RefSeq" id="WP_344818755.1">
    <property type="nucleotide sequence ID" value="NZ_BAABCP010000001.1"/>
</dbReference>
<sequence length="510" mass="54972">MSTYEKPHVAVIGAGPVGLAAGLLLSRFGIRATILEKETRMSGHPKARGVRPRTMELFARWGLADAIIRQGLPPEANRFIYCDSLVGEEVGRSPASEESDDPVSPMGICRIAQDTIERMLRDHVENLDGVDLLLGAEAVAIEQDPESVTVTTADGREITADFLIAADGAHSATRSRLGIDMEGDALLGYGQSIYWRGDLSQWVEGRLCIQFITGNRTGRPASIAPVDGVDRWVTMLMRPGAHARPEPPTRREALDAIRAAVGADIDPEIIDIATWRLSAQVARRWRVGRVFLAGDAAHSFPPTGGFGMNTGVQDVDNLIWKMAEVLGGRAGDSLLDTYEQERADIARSNAAWSVRNGDRIRDIGRAIAAGDGAELERLLEEQRSHVDAADQDLGYGYPAGALAGEDGPDVDALRVARRGHRFPEAPVIVDDELHSSVLTLSDEFTLMTADPQFWQRSGRTDSLRVLESAGGLPDGSPGALVRPDGIVAWVARPGDGPAELVAARAQVLRP</sequence>
<organism evidence="5 6">
    <name type="scientific">Microbacterium soli</name>
    <dbReference type="NCBI Taxonomy" id="446075"/>
    <lineage>
        <taxon>Bacteria</taxon>
        <taxon>Bacillati</taxon>
        <taxon>Actinomycetota</taxon>
        <taxon>Actinomycetes</taxon>
        <taxon>Micrococcales</taxon>
        <taxon>Microbacteriaceae</taxon>
        <taxon>Microbacterium</taxon>
    </lineage>
</organism>
<keyword evidence="5" id="KW-0560">Oxidoreductase</keyword>
<evidence type="ECO:0000256" key="3">
    <source>
        <dbReference type="ARBA" id="ARBA00022827"/>
    </source>
</evidence>
<comment type="caution">
    <text evidence="5">The sequence shown here is derived from an EMBL/GenBank/DDBJ whole genome shotgun (WGS) entry which is preliminary data.</text>
</comment>
<evidence type="ECO:0000259" key="4">
    <source>
        <dbReference type="Pfam" id="PF01494"/>
    </source>
</evidence>
<dbReference type="Gene3D" id="3.50.50.60">
    <property type="entry name" value="FAD/NAD(P)-binding domain"/>
    <property type="match status" value="1"/>
</dbReference>
<name>A0ABP7N667_9MICO</name>
<protein>
    <submittedName>
        <fullName evidence="5">FAD-dependent monooxygenase</fullName>
    </submittedName>
</protein>
<dbReference type="InterPro" id="IPR050641">
    <property type="entry name" value="RIFMO-like"/>
</dbReference>
<gene>
    <name evidence="5" type="ORF">GCM10022383_13380</name>
</gene>
<proteinExistence type="predicted"/>
<dbReference type="InterPro" id="IPR002938">
    <property type="entry name" value="FAD-bd"/>
</dbReference>
<comment type="cofactor">
    <cofactor evidence="1">
        <name>FAD</name>
        <dbReference type="ChEBI" id="CHEBI:57692"/>
    </cofactor>
</comment>
<dbReference type="GO" id="GO:0004497">
    <property type="term" value="F:monooxygenase activity"/>
    <property type="evidence" value="ECO:0007669"/>
    <property type="project" value="UniProtKB-KW"/>
</dbReference>
<keyword evidence="6" id="KW-1185">Reference proteome</keyword>
<dbReference type="InterPro" id="IPR036188">
    <property type="entry name" value="FAD/NAD-bd_sf"/>
</dbReference>